<dbReference type="AlphaFoldDB" id="A0A183U917"/>
<sequence length="72" mass="7938">LAIFQEPGNMTSTSFSPVEPYYVASTSSVRLSVFDTLICEPISVYSRFKEAVFGAMFRNDGKLLVGAVRLEP</sequence>
<protein>
    <submittedName>
        <fullName evidence="2">CPSF_A domain-containing protein</fullName>
    </submittedName>
</protein>
<dbReference type="Proteomes" id="UP000050794">
    <property type="component" value="Unassembled WGS sequence"/>
</dbReference>
<reference evidence="2" key="1">
    <citation type="submission" date="2016-06" db="UniProtKB">
        <authorList>
            <consortium name="WormBaseParasite"/>
        </authorList>
    </citation>
    <scope>IDENTIFICATION</scope>
</reference>
<keyword evidence="1" id="KW-1185">Reference proteome</keyword>
<accession>A0A183U917</accession>
<proteinExistence type="predicted"/>
<evidence type="ECO:0000313" key="2">
    <source>
        <dbReference type="WBParaSite" id="TCNE_0000498701-mRNA-1"/>
    </source>
</evidence>
<dbReference type="WBParaSite" id="TCNE_0000498701-mRNA-1">
    <property type="protein sequence ID" value="TCNE_0000498701-mRNA-1"/>
    <property type="gene ID" value="TCNE_0000498701"/>
</dbReference>
<name>A0A183U917_TOXCA</name>
<evidence type="ECO:0000313" key="1">
    <source>
        <dbReference type="Proteomes" id="UP000050794"/>
    </source>
</evidence>
<organism evidence="1 2">
    <name type="scientific">Toxocara canis</name>
    <name type="common">Canine roundworm</name>
    <dbReference type="NCBI Taxonomy" id="6265"/>
    <lineage>
        <taxon>Eukaryota</taxon>
        <taxon>Metazoa</taxon>
        <taxon>Ecdysozoa</taxon>
        <taxon>Nematoda</taxon>
        <taxon>Chromadorea</taxon>
        <taxon>Rhabditida</taxon>
        <taxon>Spirurina</taxon>
        <taxon>Ascaridomorpha</taxon>
        <taxon>Ascaridoidea</taxon>
        <taxon>Toxocaridae</taxon>
        <taxon>Toxocara</taxon>
    </lineage>
</organism>